<sequence>MDKTGTILLSRPAICRMLGGISRGTFYLWRKKWERNGTPFPAPVDVLGTGRGVMYRYQDVMQFFDQIGLTSAKDNT</sequence>
<organism evidence="1 2">
    <name type="scientific">Escherichia coli</name>
    <dbReference type="NCBI Taxonomy" id="562"/>
    <lineage>
        <taxon>Bacteria</taxon>
        <taxon>Pseudomonadati</taxon>
        <taxon>Pseudomonadota</taxon>
        <taxon>Gammaproteobacteria</taxon>
        <taxon>Enterobacterales</taxon>
        <taxon>Enterobacteriaceae</taxon>
        <taxon>Escherichia</taxon>
    </lineage>
</organism>
<dbReference type="AlphaFoldDB" id="A0A376LQ03"/>
<evidence type="ECO:0000313" key="2">
    <source>
        <dbReference type="Proteomes" id="UP000254877"/>
    </source>
</evidence>
<dbReference type="EMBL" id="UGAB01000002">
    <property type="protein sequence ID" value="STF46329.1"/>
    <property type="molecule type" value="Genomic_DNA"/>
</dbReference>
<dbReference type="RefSeq" id="WP_001703307.1">
    <property type="nucleotide sequence ID" value="NZ_CAXJOD010000093.1"/>
</dbReference>
<dbReference type="Pfam" id="PF13384">
    <property type="entry name" value="HTH_23"/>
    <property type="match status" value="1"/>
</dbReference>
<reference evidence="1 2" key="1">
    <citation type="submission" date="2018-06" db="EMBL/GenBank/DDBJ databases">
        <authorList>
            <consortium name="Pathogen Informatics"/>
            <person name="Doyle S."/>
        </authorList>
    </citation>
    <scope>NUCLEOTIDE SEQUENCE [LARGE SCALE GENOMIC DNA]</scope>
    <source>
        <strain evidence="1 2">NCTC7928</strain>
    </source>
</reference>
<name>A0A376LQ03_ECOLX</name>
<accession>A0A376LQ03</accession>
<gene>
    <name evidence="1" type="ORF">NCTC7928_07131</name>
</gene>
<evidence type="ECO:0000313" key="1">
    <source>
        <dbReference type="EMBL" id="STF46329.1"/>
    </source>
</evidence>
<dbReference type="Proteomes" id="UP000254877">
    <property type="component" value="Unassembled WGS sequence"/>
</dbReference>
<proteinExistence type="predicted"/>
<protein>
    <submittedName>
        <fullName evidence="1">Uncharacterized protein</fullName>
    </submittedName>
</protein>